<organism evidence="2 3">
    <name type="scientific">Prauserella shujinwangii</name>
    <dbReference type="NCBI Taxonomy" id="1453103"/>
    <lineage>
        <taxon>Bacteria</taxon>
        <taxon>Bacillati</taxon>
        <taxon>Actinomycetota</taxon>
        <taxon>Actinomycetes</taxon>
        <taxon>Pseudonocardiales</taxon>
        <taxon>Pseudonocardiaceae</taxon>
        <taxon>Prauserella</taxon>
    </lineage>
</organism>
<gene>
    <name evidence="2" type="ORF">B0I33_10434</name>
</gene>
<feature type="domain" description="Pyridoxamine 5'-phosphate oxidase N-terminal" evidence="1">
    <location>
        <begin position="8"/>
        <end position="134"/>
    </location>
</feature>
<dbReference type="Proteomes" id="UP000238362">
    <property type="component" value="Unassembled WGS sequence"/>
</dbReference>
<keyword evidence="3" id="KW-1185">Reference proteome</keyword>
<dbReference type="Gene3D" id="2.30.110.10">
    <property type="entry name" value="Electron Transport, Fmn-binding Protein, Chain A"/>
    <property type="match status" value="1"/>
</dbReference>
<proteinExistence type="predicted"/>
<comment type="caution">
    <text evidence="2">The sequence shown here is derived from an EMBL/GenBank/DDBJ whole genome shotgun (WGS) entry which is preliminary data.</text>
</comment>
<evidence type="ECO:0000313" key="2">
    <source>
        <dbReference type="EMBL" id="PRX48220.1"/>
    </source>
</evidence>
<name>A0A2T0LW12_9PSEU</name>
<dbReference type="Pfam" id="PF01243">
    <property type="entry name" value="PNPOx_N"/>
    <property type="match status" value="1"/>
</dbReference>
<reference evidence="2 3" key="1">
    <citation type="submission" date="2018-03" db="EMBL/GenBank/DDBJ databases">
        <title>Genomic Encyclopedia of Type Strains, Phase III (KMG-III): the genomes of soil and plant-associated and newly described type strains.</title>
        <authorList>
            <person name="Whitman W."/>
        </authorList>
    </citation>
    <scope>NUCLEOTIDE SEQUENCE [LARGE SCALE GENOMIC DNA]</scope>
    <source>
        <strain evidence="2 3">CGMCC 4.7125</strain>
    </source>
</reference>
<evidence type="ECO:0000313" key="3">
    <source>
        <dbReference type="Proteomes" id="UP000238362"/>
    </source>
</evidence>
<dbReference type="EMBL" id="PVNH01000004">
    <property type="protein sequence ID" value="PRX48220.1"/>
    <property type="molecule type" value="Genomic_DNA"/>
</dbReference>
<dbReference type="RefSeq" id="WP_245900569.1">
    <property type="nucleotide sequence ID" value="NZ_PVNH01000004.1"/>
</dbReference>
<dbReference type="AlphaFoldDB" id="A0A2T0LW12"/>
<dbReference type="PANTHER" id="PTHR39336:SF1">
    <property type="entry name" value="PYRIDOXAMINE PHOSPHATE OXIDASE FAMILY PROTEIN (AFU_ORTHOLOGUE AFUA_6G11440)"/>
    <property type="match status" value="1"/>
</dbReference>
<sequence>MKLHEGIDARMRAFLLDAPMFFVGTAPLSAEGHVNVSPKGLRGTFAVLGEHRVAYFDHTGSGAETIAHLRENGRIVLMFCAFTGPPNIVRLHGRGTPVLPGEPTFAELAAYFPAEPGRGVRAIVDIAVERVSDSCGFAVPLLEYAGDRDLLDRWTERKSDEQLRAYRAKKNAASIDDLPALPPAQGPAQPTP</sequence>
<accession>A0A2T0LW12</accession>
<protein>
    <submittedName>
        <fullName evidence="2">Pyridoxamine 5'-phosphate oxidase</fullName>
    </submittedName>
</protein>
<dbReference type="SUPFAM" id="SSF50475">
    <property type="entry name" value="FMN-binding split barrel"/>
    <property type="match status" value="1"/>
</dbReference>
<dbReference type="InterPro" id="IPR011576">
    <property type="entry name" value="Pyridox_Oxase_N"/>
</dbReference>
<dbReference type="InterPro" id="IPR012349">
    <property type="entry name" value="Split_barrel_FMN-bd"/>
</dbReference>
<evidence type="ECO:0000259" key="1">
    <source>
        <dbReference type="Pfam" id="PF01243"/>
    </source>
</evidence>
<dbReference type="PANTHER" id="PTHR39336">
    <property type="entry name" value="PYRIDOXAMINE PHOSPHATE OXIDASE FAMILY PROTEIN (AFU_ORTHOLOGUE AFUA_6G11440)"/>
    <property type="match status" value="1"/>
</dbReference>